<name>A0ABY8FW85_9SPHN</name>
<gene>
    <name evidence="7" type="ORF">P7228_03965</name>
</gene>
<dbReference type="InterPro" id="IPR036188">
    <property type="entry name" value="FAD/NAD-bd_sf"/>
</dbReference>
<dbReference type="InterPro" id="IPR051820">
    <property type="entry name" value="FAD-binding_MO"/>
</dbReference>
<proteinExistence type="inferred from homology"/>
<evidence type="ECO:0000256" key="6">
    <source>
        <dbReference type="ARBA" id="ARBA00023033"/>
    </source>
</evidence>
<evidence type="ECO:0000313" key="7">
    <source>
        <dbReference type="EMBL" id="WFL78228.1"/>
    </source>
</evidence>
<dbReference type="PANTHER" id="PTHR43872:SF1">
    <property type="entry name" value="MONOOXYGENASE, PUTATIVE (AFU_ORTHOLOGUE AFUA_8G02570)-RELATED"/>
    <property type="match status" value="1"/>
</dbReference>
<evidence type="ECO:0000256" key="2">
    <source>
        <dbReference type="ARBA" id="ARBA00010139"/>
    </source>
</evidence>
<keyword evidence="3" id="KW-0285">Flavoprotein</keyword>
<protein>
    <submittedName>
        <fullName evidence="7">NAD(P)/FAD-dependent oxidoreductase</fullName>
        <ecNumber evidence="7">1.14.13.-</ecNumber>
    </submittedName>
</protein>
<dbReference type="Proteomes" id="UP001215827">
    <property type="component" value="Chromosome"/>
</dbReference>
<dbReference type="SUPFAM" id="SSF51905">
    <property type="entry name" value="FAD/NAD(P)-binding domain"/>
    <property type="match status" value="1"/>
</dbReference>
<accession>A0ABY8FW85</accession>
<comment type="similarity">
    <text evidence="2">Belongs to the FAD-binding monooxygenase family.</text>
</comment>
<dbReference type="EMBL" id="CP121106">
    <property type="protein sequence ID" value="WFL78228.1"/>
    <property type="molecule type" value="Genomic_DNA"/>
</dbReference>
<evidence type="ECO:0000313" key="8">
    <source>
        <dbReference type="Proteomes" id="UP001215827"/>
    </source>
</evidence>
<keyword evidence="5 7" id="KW-0560">Oxidoreductase</keyword>
<keyword evidence="8" id="KW-1185">Reference proteome</keyword>
<evidence type="ECO:0000256" key="3">
    <source>
        <dbReference type="ARBA" id="ARBA00022630"/>
    </source>
</evidence>
<keyword evidence="4" id="KW-0274">FAD</keyword>
<organism evidence="7 8">
    <name type="scientific">Altererythrobacter arenosus</name>
    <dbReference type="NCBI Taxonomy" id="3032592"/>
    <lineage>
        <taxon>Bacteria</taxon>
        <taxon>Pseudomonadati</taxon>
        <taxon>Pseudomonadota</taxon>
        <taxon>Alphaproteobacteria</taxon>
        <taxon>Sphingomonadales</taxon>
        <taxon>Erythrobacteraceae</taxon>
        <taxon>Altererythrobacter</taxon>
    </lineage>
</organism>
<comment type="cofactor">
    <cofactor evidence="1">
        <name>FAD</name>
        <dbReference type="ChEBI" id="CHEBI:57692"/>
    </cofactor>
</comment>
<evidence type="ECO:0000256" key="4">
    <source>
        <dbReference type="ARBA" id="ARBA00022827"/>
    </source>
</evidence>
<keyword evidence="6" id="KW-0503">Monooxygenase</keyword>
<dbReference type="Gene3D" id="3.50.50.60">
    <property type="entry name" value="FAD/NAD(P)-binding domain"/>
    <property type="match status" value="3"/>
</dbReference>
<dbReference type="RefSeq" id="WP_278016918.1">
    <property type="nucleotide sequence ID" value="NZ_CP121106.1"/>
</dbReference>
<sequence length="499" mass="57330">MEDTARPATQSDHDVLIVGAGISGIGMAAHLGMKLPDLTYTILERRDDLGGTWDLFRYPGIRTDSDMHTFGYEFEPWRSENRIVSAQNIKDYLNGVIDKHDIRRRIQYGQHVVSADFRHEDARWHVVVEADGVQRKVTANWLFLGTGYYDYDQAYDAGFDFSNFEGEVLHPQFWPDDLDYAGKNVVVVGSGATAITIVPVMAQQAAKVTMLQRTPTWIRNIPSQDRIARFLRKILPEDLAYKIIRWRNIRLTDFMIKRCETHPQQVAEHLTKRAQESLGDKYREADFTPPYRPWEQRMCFIPDDDLFEAINRGKAEVVTDTIDRFEGREVVLKSGKRVPADIVVTATGLQLAMAGKIALSVEGEQVNFRDHFYYKGCMFSNIPNFSTFFGYTNASWTLRVDVVGNYICRLFAHMKATGAEIATPYLPADHRMEREEFFNLSSNYIKRSLDMLPSNGPVWPWQLGMDYLEDRKVMRATPVVDGVLRFENAHSEERRQAAE</sequence>
<dbReference type="EC" id="1.14.13.-" evidence="7"/>
<dbReference type="Pfam" id="PF00743">
    <property type="entry name" value="FMO-like"/>
    <property type="match status" value="1"/>
</dbReference>
<dbReference type="InterPro" id="IPR020946">
    <property type="entry name" value="Flavin_mOase-like"/>
</dbReference>
<dbReference type="PANTHER" id="PTHR43872">
    <property type="entry name" value="MONOOXYGENASE, PUTATIVE (AFU_ORTHOLOGUE AFUA_8G02570)-RELATED"/>
    <property type="match status" value="1"/>
</dbReference>
<reference evidence="7 8" key="1">
    <citation type="submission" date="2023-03" db="EMBL/GenBank/DDBJ databases">
        <title>Altererythrobacter sp. CAU 1644 isolated from sand.</title>
        <authorList>
            <person name="Kim W."/>
        </authorList>
    </citation>
    <scope>NUCLEOTIDE SEQUENCE [LARGE SCALE GENOMIC DNA]</scope>
    <source>
        <strain evidence="7 8">CAU 1644</strain>
    </source>
</reference>
<evidence type="ECO:0000256" key="5">
    <source>
        <dbReference type="ARBA" id="ARBA00023002"/>
    </source>
</evidence>
<dbReference type="GO" id="GO:0016491">
    <property type="term" value="F:oxidoreductase activity"/>
    <property type="evidence" value="ECO:0007669"/>
    <property type="project" value="UniProtKB-KW"/>
</dbReference>
<evidence type="ECO:0000256" key="1">
    <source>
        <dbReference type="ARBA" id="ARBA00001974"/>
    </source>
</evidence>